<dbReference type="KEGG" id="cthd:CDO33_09675"/>
<evidence type="ECO:0000313" key="6">
    <source>
        <dbReference type="Proteomes" id="UP000236151"/>
    </source>
</evidence>
<reference evidence="5 6" key="1">
    <citation type="submission" date="2017-06" db="EMBL/GenBank/DDBJ databases">
        <title>Investigating the central metabolism of Clostridium thermosuccinogenes.</title>
        <authorList>
            <person name="Koendjbiharie J.G."/>
            <person name="van Kranenburg R."/>
        </authorList>
    </citation>
    <scope>NUCLEOTIDE SEQUENCE [LARGE SCALE GENOMIC DNA]</scope>
    <source>
        <strain evidence="5 6">DSM 5806</strain>
    </source>
</reference>
<dbReference type="PRINTS" id="PR00032">
    <property type="entry name" value="HTHARAC"/>
</dbReference>
<dbReference type="PANTHER" id="PTHR43280:SF2">
    <property type="entry name" value="HTH-TYPE TRANSCRIPTIONAL REGULATOR EXSA"/>
    <property type="match status" value="1"/>
</dbReference>
<dbReference type="Gene3D" id="2.60.120.10">
    <property type="entry name" value="Jelly Rolls"/>
    <property type="match status" value="1"/>
</dbReference>
<evidence type="ECO:0000313" key="5">
    <source>
        <dbReference type="EMBL" id="PNT97511.1"/>
    </source>
</evidence>
<dbReference type="Gene3D" id="1.10.10.60">
    <property type="entry name" value="Homeodomain-like"/>
    <property type="match status" value="2"/>
</dbReference>
<evidence type="ECO:0000259" key="4">
    <source>
        <dbReference type="PROSITE" id="PS01124"/>
    </source>
</evidence>
<accession>A0A2K2F1K6</accession>
<dbReference type="Proteomes" id="UP000236151">
    <property type="component" value="Unassembled WGS sequence"/>
</dbReference>
<dbReference type="InterPro" id="IPR003313">
    <property type="entry name" value="AraC-bd"/>
</dbReference>
<dbReference type="AlphaFoldDB" id="A0A2K2F1K6"/>
<evidence type="ECO:0000256" key="1">
    <source>
        <dbReference type="ARBA" id="ARBA00023015"/>
    </source>
</evidence>
<keyword evidence="1" id="KW-0805">Transcription regulation</keyword>
<dbReference type="SUPFAM" id="SSF46689">
    <property type="entry name" value="Homeodomain-like"/>
    <property type="match status" value="1"/>
</dbReference>
<keyword evidence="6" id="KW-1185">Reference proteome</keyword>
<feature type="domain" description="HTH araC/xylS-type" evidence="4">
    <location>
        <begin position="213"/>
        <end position="295"/>
    </location>
</feature>
<keyword evidence="3" id="KW-0804">Transcription</keyword>
<gene>
    <name evidence="5" type="ORF">CDQ84_13080</name>
</gene>
<sequence length="303" mass="35119">MICFNYFDITERMKAMPLIDNQKPKTYTFDMFRTPDSPVHAAHTVFRKSTTDFHSHKDFCEFFLVRKGSVIHHLNGKAHMLTSQSVAFIFAGDSHSIENESSSSIITNIAFPASFLEELLSLVGLDFKRNSNVVYQLENMDHHLWNTLVSKVNLFFLPGESFPYSSRCMLLYSLLSTLLLEFSELKPVSDLIPPWLVKACKDMRKPENFTQGLAAFVRLSGKSQEHLTRQFKRYYHETPTEYINNLRLQEAEALLLNSSESVADICYKVGFNNMSYFSYLFKKKNGVSPQNYRNRNADFFMRN</sequence>
<comment type="caution">
    <text evidence="5">The sequence shown here is derived from an EMBL/GenBank/DDBJ whole genome shotgun (WGS) entry which is preliminary data.</text>
</comment>
<dbReference type="Pfam" id="PF02311">
    <property type="entry name" value="AraC_binding"/>
    <property type="match status" value="1"/>
</dbReference>
<evidence type="ECO:0000256" key="2">
    <source>
        <dbReference type="ARBA" id="ARBA00023125"/>
    </source>
</evidence>
<dbReference type="GO" id="GO:0043565">
    <property type="term" value="F:sequence-specific DNA binding"/>
    <property type="evidence" value="ECO:0007669"/>
    <property type="project" value="InterPro"/>
</dbReference>
<dbReference type="PANTHER" id="PTHR43280">
    <property type="entry name" value="ARAC-FAMILY TRANSCRIPTIONAL REGULATOR"/>
    <property type="match status" value="1"/>
</dbReference>
<evidence type="ECO:0000256" key="3">
    <source>
        <dbReference type="ARBA" id="ARBA00023163"/>
    </source>
</evidence>
<dbReference type="GO" id="GO:0003700">
    <property type="term" value="F:DNA-binding transcription factor activity"/>
    <property type="evidence" value="ECO:0007669"/>
    <property type="project" value="InterPro"/>
</dbReference>
<organism evidence="5 6">
    <name type="scientific">Clostridium thermosuccinogenes</name>
    <dbReference type="NCBI Taxonomy" id="84032"/>
    <lineage>
        <taxon>Bacteria</taxon>
        <taxon>Bacillati</taxon>
        <taxon>Bacillota</taxon>
        <taxon>Clostridia</taxon>
        <taxon>Eubacteriales</taxon>
        <taxon>Clostridiaceae</taxon>
        <taxon>Clostridium</taxon>
    </lineage>
</organism>
<protein>
    <recommendedName>
        <fullName evidence="4">HTH araC/xylS-type domain-containing protein</fullName>
    </recommendedName>
</protein>
<dbReference type="PROSITE" id="PS00041">
    <property type="entry name" value="HTH_ARAC_FAMILY_1"/>
    <property type="match status" value="1"/>
</dbReference>
<dbReference type="InterPro" id="IPR018060">
    <property type="entry name" value="HTH_AraC"/>
</dbReference>
<dbReference type="InterPro" id="IPR011051">
    <property type="entry name" value="RmlC_Cupin_sf"/>
</dbReference>
<dbReference type="SMART" id="SM00342">
    <property type="entry name" value="HTH_ARAC"/>
    <property type="match status" value="1"/>
</dbReference>
<dbReference type="PROSITE" id="PS01124">
    <property type="entry name" value="HTH_ARAC_FAMILY_2"/>
    <property type="match status" value="1"/>
</dbReference>
<dbReference type="RefSeq" id="WP_103082179.1">
    <property type="nucleotide sequence ID" value="NZ_CP021850.1"/>
</dbReference>
<dbReference type="EMBL" id="NIOJ01000036">
    <property type="protein sequence ID" value="PNT97511.1"/>
    <property type="molecule type" value="Genomic_DNA"/>
</dbReference>
<name>A0A2K2F1K6_9CLOT</name>
<dbReference type="Pfam" id="PF12833">
    <property type="entry name" value="HTH_18"/>
    <property type="match status" value="1"/>
</dbReference>
<dbReference type="InterPro" id="IPR009057">
    <property type="entry name" value="Homeodomain-like_sf"/>
</dbReference>
<dbReference type="InterPro" id="IPR014710">
    <property type="entry name" value="RmlC-like_jellyroll"/>
</dbReference>
<proteinExistence type="predicted"/>
<dbReference type="InterPro" id="IPR018062">
    <property type="entry name" value="HTH_AraC-typ_CS"/>
</dbReference>
<dbReference type="SUPFAM" id="SSF51182">
    <property type="entry name" value="RmlC-like cupins"/>
    <property type="match status" value="1"/>
</dbReference>
<dbReference type="InterPro" id="IPR020449">
    <property type="entry name" value="Tscrpt_reg_AraC-type_HTH"/>
</dbReference>
<keyword evidence="2" id="KW-0238">DNA-binding</keyword>